<dbReference type="Proteomes" id="UP000233276">
    <property type="component" value="Chromosome"/>
</dbReference>
<dbReference type="GO" id="GO:0016757">
    <property type="term" value="F:glycosyltransferase activity"/>
    <property type="evidence" value="ECO:0007669"/>
    <property type="project" value="TreeGrafter"/>
</dbReference>
<dbReference type="KEGG" id="mhos:CXR34_13750"/>
<dbReference type="SUPFAM" id="SSF53756">
    <property type="entry name" value="UDP-Glycosyltransferase/glycogen phosphorylase"/>
    <property type="match status" value="1"/>
</dbReference>
<dbReference type="Pfam" id="PF13692">
    <property type="entry name" value="Glyco_trans_1_4"/>
    <property type="match status" value="1"/>
</dbReference>
<organism evidence="1 2">
    <name type="scientific">Microbacterium hominis</name>
    <dbReference type="NCBI Taxonomy" id="162426"/>
    <lineage>
        <taxon>Bacteria</taxon>
        <taxon>Bacillati</taxon>
        <taxon>Actinomycetota</taxon>
        <taxon>Actinomycetes</taxon>
        <taxon>Micrococcales</taxon>
        <taxon>Microbacteriaceae</taxon>
        <taxon>Microbacterium</taxon>
    </lineage>
</organism>
<evidence type="ECO:0000313" key="1">
    <source>
        <dbReference type="EMBL" id="AUG30411.1"/>
    </source>
</evidence>
<dbReference type="PANTHER" id="PTHR12526:SF600">
    <property type="entry name" value="GLYCOSYL TRANSFERASE GROUP 1"/>
    <property type="match status" value="1"/>
</dbReference>
<protein>
    <recommendedName>
        <fullName evidence="3">Glycosyltransferase</fullName>
    </recommendedName>
</protein>
<dbReference type="AlphaFoldDB" id="A0A2K9DE41"/>
<dbReference type="PANTHER" id="PTHR12526">
    <property type="entry name" value="GLYCOSYLTRANSFERASE"/>
    <property type="match status" value="1"/>
</dbReference>
<gene>
    <name evidence="1" type="ORF">CXR34_13750</name>
</gene>
<dbReference type="EMBL" id="CP025299">
    <property type="protein sequence ID" value="AUG30411.1"/>
    <property type="molecule type" value="Genomic_DNA"/>
</dbReference>
<sequence>MALMRGRGLFAGGRLKPVADVEAAWAGSAVTRNVRNEFRRPDAAVWDRLHRAHVIEFQWSEMFALAEPVRRRMPDGFLVGIAHDVITQRWERAAAAARAPLSSAYRVAAARSRGREQRSLAQLDVVIVFSQKDADLARELSPGTPVEVVLPGLGPEGTAPARAPHAAEPIVLFTGALNRADNHNGIEWFLQRVWPAVLRAVPSARLVVAGAHARPGLERMVARADRAALTGYLESLEPSYAEASVFIAPLFTGAGVKFKTIDAMVRGVPVVATPVGAEGIGDADLFAGLTDDADEFAASVVGALAADGSARTRRAQQWAESRYGVTAFDRRLRGLYAGFPRTR</sequence>
<evidence type="ECO:0008006" key="3">
    <source>
        <dbReference type="Google" id="ProtNLM"/>
    </source>
</evidence>
<name>A0A2K9DE41_9MICO</name>
<accession>A0A2K9DE41</accession>
<reference evidence="1 2" key="1">
    <citation type="submission" date="2017-12" db="EMBL/GenBank/DDBJ databases">
        <title>Isolation and characterization of estrogens degradatiion strain Microbacterium hominis SJTG1.</title>
        <authorList>
            <person name="Xiong W."/>
            <person name="Yin C."/>
            <person name="Zheng D."/>
            <person name="Liang R."/>
        </authorList>
    </citation>
    <scope>NUCLEOTIDE SEQUENCE [LARGE SCALE GENOMIC DNA]</scope>
    <source>
        <strain evidence="1 2">SJTG1</strain>
    </source>
</reference>
<proteinExistence type="predicted"/>
<dbReference type="Gene3D" id="3.40.50.2000">
    <property type="entry name" value="Glycogen Phosphorylase B"/>
    <property type="match status" value="2"/>
</dbReference>
<evidence type="ECO:0000313" key="2">
    <source>
        <dbReference type="Proteomes" id="UP000233276"/>
    </source>
</evidence>